<accession>A0A868C0F6</accession>
<protein>
    <submittedName>
        <fullName evidence="1">Uncharacterized protein</fullName>
    </submittedName>
</protein>
<sequence>MNTNQIERNIKAISRFGKKMDAFIQDTALQVALHCHKHGEISLLHKLWTAMQDFKGARHKAMDEWMQRNAPVKLVDPDNIPDDKFPFTVDTERLLDEAGRNELCMAQAKPANHWYNMKPDPKLIDSLDINAMLNALLKKVDTESKKNADLKITGEDTLRKLRGLVSAD</sequence>
<evidence type="ECO:0000313" key="2">
    <source>
        <dbReference type="Proteomes" id="UP000671943"/>
    </source>
</evidence>
<dbReference type="EMBL" id="MT951568">
    <property type="protein sequence ID" value="QOI69504.1"/>
    <property type="molecule type" value="Genomic_DNA"/>
</dbReference>
<reference evidence="1" key="1">
    <citation type="submission" date="2020-08" db="EMBL/GenBank/DDBJ databases">
        <authorList>
            <person name="Nguyen N.T.T."/>
            <person name="Holtappels D."/>
            <person name="Doan T.T.K."/>
            <person name="Pham H.K.N."/>
            <person name="Wagemans J."/>
        </authorList>
    </citation>
    <scope>NUCLEOTIDE SEQUENCE</scope>
</reference>
<keyword evidence="2" id="KW-1185">Reference proteome</keyword>
<organism evidence="1 2">
    <name type="scientific">Xanthomonas phage Xaa_vB_phi31</name>
    <dbReference type="NCBI Taxonomy" id="2776752"/>
    <lineage>
        <taxon>Viruses</taxon>
        <taxon>Duplodnaviria</taxon>
        <taxon>Heunggongvirae</taxon>
        <taxon>Uroviricota</taxon>
        <taxon>Caudoviricetes</taxon>
        <taxon>Autographivirales</taxon>
        <taxon>Autonotataviridae</taxon>
        <taxon>Gujervirinae</taxon>
        <taxon>Pazvirus</taxon>
        <taxon>Pazvirus 31</taxon>
    </lineage>
</organism>
<proteinExistence type="predicted"/>
<name>A0A868C0F6_9CAUD</name>
<evidence type="ECO:0000313" key="1">
    <source>
        <dbReference type="EMBL" id="QOI69504.1"/>
    </source>
</evidence>
<dbReference type="Proteomes" id="UP000671943">
    <property type="component" value="Segment"/>
</dbReference>
<gene>
    <name evidence="1" type="ORF">XaavBphi31_07</name>
</gene>